<dbReference type="STRING" id="56723.ENSLBEP00000005766"/>
<evidence type="ECO:0000256" key="1">
    <source>
        <dbReference type="ARBA" id="ARBA00022441"/>
    </source>
</evidence>
<dbReference type="GeneTree" id="ENSGT00940000158763"/>
<keyword evidence="2" id="KW-0677">Repeat</keyword>
<keyword evidence="6" id="KW-1185">Reference proteome</keyword>
<protein>
    <recommendedName>
        <fullName evidence="4">Rab9 effector protein with kelch motifs</fullName>
    </recommendedName>
</protein>
<evidence type="ECO:0000313" key="5">
    <source>
        <dbReference type="Ensembl" id="ENSLBEP00000005766.1"/>
    </source>
</evidence>
<dbReference type="SUPFAM" id="SSF117281">
    <property type="entry name" value="Kelch motif"/>
    <property type="match status" value="1"/>
</dbReference>
<reference evidence="5" key="1">
    <citation type="submission" date="2025-08" db="UniProtKB">
        <authorList>
            <consortium name="Ensembl"/>
        </authorList>
    </citation>
    <scope>IDENTIFICATION</scope>
</reference>
<evidence type="ECO:0000256" key="2">
    <source>
        <dbReference type="ARBA" id="ARBA00022737"/>
    </source>
</evidence>
<dbReference type="InParanoid" id="A0A3Q3EE77"/>
<dbReference type="PANTHER" id="PTHR46647:SF1">
    <property type="entry name" value="RAB9 EFFECTOR PROTEIN WITH KELCH MOTIFS"/>
    <property type="match status" value="1"/>
</dbReference>
<dbReference type="Proteomes" id="UP000261660">
    <property type="component" value="Unplaced"/>
</dbReference>
<sequence length="140" mass="15383">MVLDNHEWDIPEWEGLDSRYEHCCFVPESCPQSLWVFGGAQQSGNRNCIQNSVSVNGKPPSPRTYHTSSACLGDRLYVFSGGEAGAAPVADPTLHVFDTASWCDSIHSIFSSTAFSMISLSSSDSLPPSFSLSPIWFFRE</sequence>
<organism evidence="5 6">
    <name type="scientific">Labrus bergylta</name>
    <name type="common">ballan wrasse</name>
    <dbReference type="NCBI Taxonomy" id="56723"/>
    <lineage>
        <taxon>Eukaryota</taxon>
        <taxon>Metazoa</taxon>
        <taxon>Chordata</taxon>
        <taxon>Craniata</taxon>
        <taxon>Vertebrata</taxon>
        <taxon>Euteleostomi</taxon>
        <taxon>Actinopterygii</taxon>
        <taxon>Neopterygii</taxon>
        <taxon>Teleostei</taxon>
        <taxon>Neoteleostei</taxon>
        <taxon>Acanthomorphata</taxon>
        <taxon>Eupercaria</taxon>
        <taxon>Labriformes</taxon>
        <taxon>Labridae</taxon>
        <taxon>Labrus</taxon>
    </lineage>
</organism>
<proteinExistence type="predicted"/>
<dbReference type="AlphaFoldDB" id="A0A3Q3EE77"/>
<dbReference type="Ensembl" id="ENSLBET00000006062.1">
    <property type="protein sequence ID" value="ENSLBEP00000005766.1"/>
    <property type="gene ID" value="ENSLBEG00000004431.1"/>
</dbReference>
<dbReference type="Gene3D" id="2.120.10.80">
    <property type="entry name" value="Kelch-type beta propeller"/>
    <property type="match status" value="1"/>
</dbReference>
<evidence type="ECO:0000256" key="4">
    <source>
        <dbReference type="ARBA" id="ARBA00039295"/>
    </source>
</evidence>
<dbReference type="InterPro" id="IPR015915">
    <property type="entry name" value="Kelch-typ_b-propeller"/>
</dbReference>
<comment type="function">
    <text evidence="3">Rab9 effector required for endosome to trans-Golgi network (TGN) transport.</text>
</comment>
<dbReference type="InterPro" id="IPR052124">
    <property type="entry name" value="Rab9_kelch_effector"/>
</dbReference>
<dbReference type="PANTHER" id="PTHR46647">
    <property type="entry name" value="RAB9 EFFECTOR PROTEIN WITH KELCH MOTIFS"/>
    <property type="match status" value="1"/>
</dbReference>
<name>A0A3Q3EE77_9LABR</name>
<reference evidence="5" key="2">
    <citation type="submission" date="2025-09" db="UniProtKB">
        <authorList>
            <consortium name="Ensembl"/>
        </authorList>
    </citation>
    <scope>IDENTIFICATION</scope>
</reference>
<accession>A0A3Q3EE77</accession>
<evidence type="ECO:0000313" key="6">
    <source>
        <dbReference type="Proteomes" id="UP000261660"/>
    </source>
</evidence>
<evidence type="ECO:0000256" key="3">
    <source>
        <dbReference type="ARBA" id="ARBA00037224"/>
    </source>
</evidence>
<keyword evidence="1" id="KW-0880">Kelch repeat</keyword>